<accession>A0A2J7ZHW7</accession>
<keyword evidence="3" id="KW-1185">Reference proteome</keyword>
<dbReference type="GO" id="GO:0030286">
    <property type="term" value="C:dynein complex"/>
    <property type="evidence" value="ECO:0007669"/>
    <property type="project" value="InterPro"/>
</dbReference>
<dbReference type="Proteomes" id="UP000236333">
    <property type="component" value="Unassembled WGS sequence"/>
</dbReference>
<dbReference type="GO" id="GO:0045505">
    <property type="term" value="F:dynein intermediate chain binding"/>
    <property type="evidence" value="ECO:0007669"/>
    <property type="project" value="InterPro"/>
</dbReference>
<sequence length="263" mass="29379">NMIFEVQDLAVASPATVSRCGMVYVEPQQLGWRPLRDSWIATLSTVLDDESRPHLLTLFEWLVDPCVVSAAAAPPPRGRSRADPYCTLLKDVVNKHLGLKFDNVFEPPQGSELERGDVAVLRNLLYCDFQVPAADPVKYDEVTDLPKLLSVVQDYLADYNAQNKSRMDLVLFLFAAEHICRISRIIKQPYGNALLVGVGGSGRQSLTRIATFMADYKLFTIEISKSYTVNEWRDDLKKVLRQAGGGAAPTVFLFSDTQLKVRV</sequence>
<comment type="caution">
    <text evidence="2">The sequence shown here is derived from an EMBL/GenBank/DDBJ whole genome shotgun (WGS) entry which is preliminary data.</text>
</comment>
<feature type="non-terminal residue" evidence="2">
    <location>
        <position position="1"/>
    </location>
</feature>
<dbReference type="EMBL" id="PGGS01002027">
    <property type="protein sequence ID" value="PNG99861.1"/>
    <property type="molecule type" value="Genomic_DNA"/>
</dbReference>
<dbReference type="Pfam" id="PF12780">
    <property type="entry name" value="AAA_8"/>
    <property type="match status" value="1"/>
</dbReference>
<feature type="non-terminal residue" evidence="2">
    <location>
        <position position="263"/>
    </location>
</feature>
<dbReference type="InterPro" id="IPR027417">
    <property type="entry name" value="P-loop_NTPase"/>
</dbReference>
<dbReference type="AlphaFoldDB" id="A0A2J7ZHW7"/>
<proteinExistence type="predicted"/>
<dbReference type="InterPro" id="IPR024317">
    <property type="entry name" value="Dynein_heavy_chain_D4_dom"/>
</dbReference>
<gene>
    <name evidence="2" type="ORF">TSOC_014348</name>
</gene>
<dbReference type="SUPFAM" id="SSF52540">
    <property type="entry name" value="P-loop containing nucleoside triphosphate hydrolases"/>
    <property type="match status" value="1"/>
</dbReference>
<evidence type="ECO:0000259" key="1">
    <source>
        <dbReference type="Pfam" id="PF12780"/>
    </source>
</evidence>
<name>A0A2J7ZHW7_9CHLO</name>
<dbReference type="InterPro" id="IPR026983">
    <property type="entry name" value="DHC"/>
</dbReference>
<evidence type="ECO:0000313" key="2">
    <source>
        <dbReference type="EMBL" id="PNG99861.1"/>
    </source>
</evidence>
<evidence type="ECO:0000313" key="3">
    <source>
        <dbReference type="Proteomes" id="UP000236333"/>
    </source>
</evidence>
<dbReference type="GO" id="GO:0007018">
    <property type="term" value="P:microtubule-based movement"/>
    <property type="evidence" value="ECO:0007669"/>
    <property type="project" value="InterPro"/>
</dbReference>
<dbReference type="GO" id="GO:0051959">
    <property type="term" value="F:dynein light intermediate chain binding"/>
    <property type="evidence" value="ECO:0007669"/>
    <property type="project" value="InterPro"/>
</dbReference>
<reference evidence="2 3" key="1">
    <citation type="journal article" date="2017" name="Mol. Biol. Evol.">
        <title>The 4-celled Tetrabaena socialis nuclear genome reveals the essential components for genetic control of cell number at the origin of multicellularity in the volvocine lineage.</title>
        <authorList>
            <person name="Featherston J."/>
            <person name="Arakaki Y."/>
            <person name="Hanschen E.R."/>
            <person name="Ferris P.J."/>
            <person name="Michod R.E."/>
            <person name="Olson B.J.S.C."/>
            <person name="Nozaki H."/>
            <person name="Durand P.M."/>
        </authorList>
    </citation>
    <scope>NUCLEOTIDE SEQUENCE [LARGE SCALE GENOMIC DNA]</scope>
    <source>
        <strain evidence="2 3">NIES-571</strain>
    </source>
</reference>
<protein>
    <submittedName>
        <fullName evidence="2">Dynein heavy chain 1, axonemal</fullName>
    </submittedName>
</protein>
<feature type="domain" description="Dynein heavy chain AAA module D4" evidence="1">
    <location>
        <begin position="167"/>
        <end position="260"/>
    </location>
</feature>
<dbReference type="OrthoDB" id="535379at2759"/>
<dbReference type="PANTHER" id="PTHR45703:SF38">
    <property type="entry name" value="DYNEINS HEAVY CHAIN"/>
    <property type="match status" value="1"/>
</dbReference>
<dbReference type="Gene3D" id="3.40.50.300">
    <property type="entry name" value="P-loop containing nucleotide triphosphate hydrolases"/>
    <property type="match status" value="2"/>
</dbReference>
<organism evidence="2 3">
    <name type="scientific">Tetrabaena socialis</name>
    <dbReference type="NCBI Taxonomy" id="47790"/>
    <lineage>
        <taxon>Eukaryota</taxon>
        <taxon>Viridiplantae</taxon>
        <taxon>Chlorophyta</taxon>
        <taxon>core chlorophytes</taxon>
        <taxon>Chlorophyceae</taxon>
        <taxon>CS clade</taxon>
        <taxon>Chlamydomonadales</taxon>
        <taxon>Tetrabaenaceae</taxon>
        <taxon>Tetrabaena</taxon>
    </lineage>
</organism>
<dbReference type="PANTHER" id="PTHR45703">
    <property type="entry name" value="DYNEIN HEAVY CHAIN"/>
    <property type="match status" value="1"/>
</dbReference>